<dbReference type="InterPro" id="IPR002525">
    <property type="entry name" value="Transp_IS110-like_N"/>
</dbReference>
<evidence type="ECO:0000313" key="3">
    <source>
        <dbReference type="EMBL" id="GFG79763.1"/>
    </source>
</evidence>
<name>A0ABQ1C5M7_9MYCO</name>
<accession>A0ABQ1C5M7</accession>
<dbReference type="EMBL" id="BLKX01000001">
    <property type="protein sequence ID" value="GFG79763.1"/>
    <property type="molecule type" value="Genomic_DNA"/>
</dbReference>
<gene>
    <name evidence="2" type="ORF">MPRG_08160</name>
    <name evidence="3" type="ORF">MPRG_30390</name>
</gene>
<evidence type="ECO:0000313" key="4">
    <source>
        <dbReference type="Proteomes" id="UP000465240"/>
    </source>
</evidence>
<organism evidence="3 4">
    <name type="scientific">Mycobacterium paragordonae</name>
    <dbReference type="NCBI Taxonomy" id="1389713"/>
    <lineage>
        <taxon>Bacteria</taxon>
        <taxon>Bacillati</taxon>
        <taxon>Actinomycetota</taxon>
        <taxon>Actinomycetes</taxon>
        <taxon>Mycobacteriales</taxon>
        <taxon>Mycobacteriaceae</taxon>
        <taxon>Mycobacterium</taxon>
    </lineage>
</organism>
<reference evidence="3 4" key="1">
    <citation type="journal article" date="2019" name="Emerg. Microbes Infect.">
        <title>Comprehensive subspecies identification of 175 nontuberculous mycobacteria species based on 7547 genomic profiles.</title>
        <authorList>
            <person name="Matsumoto Y."/>
            <person name="Kinjo T."/>
            <person name="Motooka D."/>
            <person name="Nabeya D."/>
            <person name="Jung N."/>
            <person name="Uechi K."/>
            <person name="Horii T."/>
            <person name="Iida T."/>
            <person name="Fujita J."/>
            <person name="Nakamura S."/>
        </authorList>
    </citation>
    <scope>NUCLEOTIDE SEQUENCE [LARGE SCALE GENOMIC DNA]</scope>
    <source>
        <strain evidence="3 4">JCM 18565</strain>
    </source>
</reference>
<feature type="domain" description="Transposase IS110-like N-terminal" evidence="1">
    <location>
        <begin position="13"/>
        <end position="57"/>
    </location>
</feature>
<proteinExistence type="predicted"/>
<keyword evidence="4" id="KW-1185">Reference proteome</keyword>
<protein>
    <recommendedName>
        <fullName evidence="1">Transposase IS110-like N-terminal domain-containing protein</fullName>
    </recommendedName>
</protein>
<evidence type="ECO:0000313" key="2">
    <source>
        <dbReference type="EMBL" id="GFG77540.1"/>
    </source>
</evidence>
<evidence type="ECO:0000259" key="1">
    <source>
        <dbReference type="Pfam" id="PF01548"/>
    </source>
</evidence>
<dbReference type="Pfam" id="PF01548">
    <property type="entry name" value="DEDD_Tnp_IS110"/>
    <property type="match status" value="1"/>
</dbReference>
<dbReference type="Proteomes" id="UP000465240">
    <property type="component" value="Unassembled WGS sequence"/>
</dbReference>
<reference evidence="3" key="2">
    <citation type="submission" date="2020-02" db="EMBL/GenBank/DDBJ databases">
        <authorList>
            <person name="Matsumoto Y."/>
            <person name="Kinjo T."/>
            <person name="Motooka D."/>
            <person name="Nabeya D."/>
            <person name="Jung N."/>
            <person name="Uechi K."/>
            <person name="Horii T."/>
            <person name="Iida T."/>
            <person name="Fujita J."/>
            <person name="Nakamura S."/>
        </authorList>
    </citation>
    <scope>NUCLEOTIDE SEQUENCE</scope>
    <source>
        <strain evidence="3">JCM 18565</strain>
    </source>
</reference>
<comment type="caution">
    <text evidence="3">The sequence shown here is derived from an EMBL/GenBank/DDBJ whole genome shotgun (WGS) entry which is preliminary data.</text>
</comment>
<sequence length="74" mass="8261">MSVEVALTEKVWAGIDVGKEHHHCVVINSEGQRLLSRRVFNNEPELASLLDEVIELAAAKCCGRSTSTMERRHC</sequence>
<dbReference type="EMBL" id="BLKX01000001">
    <property type="protein sequence ID" value="GFG77540.1"/>
    <property type="molecule type" value="Genomic_DNA"/>
</dbReference>